<dbReference type="GO" id="GO:0006285">
    <property type="term" value="P:base-excision repair, AP site formation"/>
    <property type="evidence" value="ECO:0007669"/>
    <property type="project" value="UniProtKB-ARBA"/>
</dbReference>
<dbReference type="GO" id="GO:0000701">
    <property type="term" value="F:purine-specific mismatch base pair DNA N-glycosylase activity"/>
    <property type="evidence" value="ECO:0007669"/>
    <property type="project" value="UniProtKB-EC"/>
</dbReference>
<dbReference type="SMART" id="SM00478">
    <property type="entry name" value="ENDO3c"/>
    <property type="match status" value="1"/>
</dbReference>
<dbReference type="InParanoid" id="A0A409VRN4"/>
<dbReference type="CDD" id="cd00056">
    <property type="entry name" value="ENDO3c"/>
    <property type="match status" value="1"/>
</dbReference>
<dbReference type="GO" id="GO:0046872">
    <property type="term" value="F:metal ion binding"/>
    <property type="evidence" value="ECO:0007669"/>
    <property type="project" value="UniProtKB-KW"/>
</dbReference>
<feature type="region of interest" description="Disordered" evidence="15">
    <location>
        <begin position="1"/>
        <end position="69"/>
    </location>
</feature>
<dbReference type="InterPro" id="IPR055225">
    <property type="entry name" value="DNAJC11-like_beta-barrel"/>
</dbReference>
<evidence type="ECO:0000256" key="6">
    <source>
        <dbReference type="ARBA" id="ARBA00022485"/>
    </source>
</evidence>
<dbReference type="Pfam" id="PF00730">
    <property type="entry name" value="HhH-GPD"/>
    <property type="match status" value="1"/>
</dbReference>
<feature type="compositionally biased region" description="Basic and acidic residues" evidence="15">
    <location>
        <begin position="8"/>
        <end position="22"/>
    </location>
</feature>
<keyword evidence="10" id="KW-0408">Iron</keyword>
<keyword evidence="19" id="KW-1185">Reference proteome</keyword>
<dbReference type="EMBL" id="NHTK01005997">
    <property type="protein sequence ID" value="PPQ68918.1"/>
    <property type="molecule type" value="Genomic_DNA"/>
</dbReference>
<keyword evidence="11" id="KW-0411">Iron-sulfur</keyword>
<dbReference type="Pfam" id="PF00226">
    <property type="entry name" value="DnaJ"/>
    <property type="match status" value="1"/>
</dbReference>
<dbReference type="Gene3D" id="1.10.340.30">
    <property type="entry name" value="Hypothetical protein, domain 2"/>
    <property type="match status" value="1"/>
</dbReference>
<dbReference type="Gene3D" id="1.10.1670.10">
    <property type="entry name" value="Helix-hairpin-Helix base-excision DNA repair enzymes (C-terminal)"/>
    <property type="match status" value="1"/>
</dbReference>
<accession>A0A409VRN4</accession>
<reference evidence="18 19" key="1">
    <citation type="journal article" date="2018" name="Evol. Lett.">
        <title>Horizontal gene cluster transfer increased hallucinogenic mushroom diversity.</title>
        <authorList>
            <person name="Reynolds H.T."/>
            <person name="Vijayakumar V."/>
            <person name="Gluck-Thaler E."/>
            <person name="Korotkin H.B."/>
            <person name="Matheny P.B."/>
            <person name="Slot J.C."/>
        </authorList>
    </citation>
    <scope>NUCLEOTIDE SEQUENCE [LARGE SCALE GENOMIC DNA]</scope>
    <source>
        <strain evidence="18 19">2629</strain>
    </source>
</reference>
<dbReference type="EC" id="3.2.2.31" evidence="4"/>
<dbReference type="PANTHER" id="PTHR42944">
    <property type="entry name" value="ADENINE DNA GLYCOSYLASE"/>
    <property type="match status" value="1"/>
</dbReference>
<evidence type="ECO:0000313" key="19">
    <source>
        <dbReference type="Proteomes" id="UP000284842"/>
    </source>
</evidence>
<dbReference type="SMART" id="SM00271">
    <property type="entry name" value="DnaJ"/>
    <property type="match status" value="1"/>
</dbReference>
<dbReference type="PANTHER" id="PTHR42944:SF1">
    <property type="entry name" value="ADENINE DNA GLYCOSYLASE"/>
    <property type="match status" value="1"/>
</dbReference>
<dbReference type="GO" id="GO:0035485">
    <property type="term" value="F:adenine/guanine mispair binding"/>
    <property type="evidence" value="ECO:0007669"/>
    <property type="project" value="TreeGrafter"/>
</dbReference>
<evidence type="ECO:0000256" key="14">
    <source>
        <dbReference type="ARBA" id="ARBA00023295"/>
    </source>
</evidence>
<dbReference type="Pfam" id="PF11875">
    <property type="entry name" value="DnaJ-like_C11_C"/>
    <property type="match status" value="1"/>
</dbReference>
<dbReference type="PRINTS" id="PR00625">
    <property type="entry name" value="JDOMAIN"/>
</dbReference>
<keyword evidence="13" id="KW-0234">DNA repair</keyword>
<dbReference type="GO" id="GO:0005634">
    <property type="term" value="C:nucleus"/>
    <property type="evidence" value="ECO:0007669"/>
    <property type="project" value="TreeGrafter"/>
</dbReference>
<dbReference type="InterPro" id="IPR011257">
    <property type="entry name" value="DNA_glycosylase"/>
</dbReference>
<dbReference type="Gene3D" id="1.10.287.110">
    <property type="entry name" value="DnaJ domain"/>
    <property type="match status" value="1"/>
</dbReference>
<keyword evidence="8" id="KW-0227">DNA damage</keyword>
<comment type="caution">
    <text evidence="18">The sequence shown here is derived from an EMBL/GenBank/DDBJ whole genome shotgun (WGS) entry which is preliminary data.</text>
</comment>
<dbReference type="FunCoup" id="A0A409VRN4">
    <property type="interactions" value="261"/>
</dbReference>
<keyword evidence="7" id="KW-0479">Metal-binding</keyword>
<feature type="transmembrane region" description="Helical" evidence="16">
    <location>
        <begin position="938"/>
        <end position="957"/>
    </location>
</feature>
<organism evidence="18 19">
    <name type="scientific">Panaeolus cyanescens</name>
    <dbReference type="NCBI Taxonomy" id="181874"/>
    <lineage>
        <taxon>Eukaryota</taxon>
        <taxon>Fungi</taxon>
        <taxon>Dikarya</taxon>
        <taxon>Basidiomycota</taxon>
        <taxon>Agaricomycotina</taxon>
        <taxon>Agaricomycetes</taxon>
        <taxon>Agaricomycetidae</taxon>
        <taxon>Agaricales</taxon>
        <taxon>Agaricineae</taxon>
        <taxon>Galeropsidaceae</taxon>
        <taxon>Panaeolus</taxon>
    </lineage>
</organism>
<comment type="similarity">
    <text evidence="3">Belongs to the Nth/MutY family.</text>
</comment>
<proteinExistence type="inferred from homology"/>
<comment type="catalytic activity">
    <reaction evidence="1">
        <text>Hydrolyzes free adenine bases from 7,8-dihydro-8-oxoguanine:adenine mismatched double-stranded DNA, leaving an apurinic site.</text>
        <dbReference type="EC" id="3.2.2.31"/>
    </reaction>
</comment>
<dbReference type="GO" id="GO:0051539">
    <property type="term" value="F:4 iron, 4 sulfur cluster binding"/>
    <property type="evidence" value="ECO:0007669"/>
    <property type="project" value="UniProtKB-KW"/>
</dbReference>
<dbReference type="InterPro" id="IPR036869">
    <property type="entry name" value="J_dom_sf"/>
</dbReference>
<dbReference type="GO" id="GO:0032357">
    <property type="term" value="F:oxidized purine DNA binding"/>
    <property type="evidence" value="ECO:0007669"/>
    <property type="project" value="TreeGrafter"/>
</dbReference>
<evidence type="ECO:0000256" key="8">
    <source>
        <dbReference type="ARBA" id="ARBA00022763"/>
    </source>
</evidence>
<keyword evidence="9" id="KW-0378">Hydrolase</keyword>
<feature type="domain" description="J" evidence="17">
    <location>
        <begin position="537"/>
        <end position="606"/>
    </location>
</feature>
<dbReference type="GO" id="GO:0006298">
    <property type="term" value="P:mismatch repair"/>
    <property type="evidence" value="ECO:0007669"/>
    <property type="project" value="TreeGrafter"/>
</dbReference>
<dbReference type="SMART" id="SM00525">
    <property type="entry name" value="FES"/>
    <property type="match status" value="1"/>
</dbReference>
<dbReference type="InterPro" id="IPR015797">
    <property type="entry name" value="NUDIX_hydrolase-like_dom_sf"/>
</dbReference>
<evidence type="ECO:0000256" key="7">
    <source>
        <dbReference type="ARBA" id="ARBA00022723"/>
    </source>
</evidence>
<keyword evidence="14" id="KW-0326">Glycosidase</keyword>
<evidence type="ECO:0000256" key="1">
    <source>
        <dbReference type="ARBA" id="ARBA00000843"/>
    </source>
</evidence>
<dbReference type="Proteomes" id="UP000284842">
    <property type="component" value="Unassembled WGS sequence"/>
</dbReference>
<evidence type="ECO:0000259" key="17">
    <source>
        <dbReference type="PROSITE" id="PS50076"/>
    </source>
</evidence>
<dbReference type="GO" id="GO:0034039">
    <property type="term" value="F:8-oxo-7,8-dihydroguanine DNA N-glycosylase activity"/>
    <property type="evidence" value="ECO:0007669"/>
    <property type="project" value="TreeGrafter"/>
</dbReference>
<sequence>MAKRRRAKSESEAEWQDDRADSSSEYLSDTSFGVLPKKPRSTDNPNLKKRRKQAPREVADASGPSSQAENSYAYIQHPTSTHVISSPQPIREGLLNWYAAVHETRGMPWRKPFNPNLTPNEKAQRAYEVWISEIMLQQTQVATVIPYYNRWMEKFPTIHDLAAASIDEVNALWKGLGYYSRASRLLEGAKKAVKDFNGKLPDNAKDMEAHIPGIGRYSAGAICSIACGEQVPVLDGNVHRLLSRFLALHAPPKAKPTLDILWRGASAMVEIDDPKLSATQHPGDINQALIELGSTVCRPRDPECSSCPLRKWCSAYAGPSKAGKATEFPSIDIEDICNICVPLSEPPNVTAYPMKAERKKAREELDIVNVVEWRAHLSSDDRRFLLVRRPEGGLLAGLYEFPTLTDVRKSISPTAQRKVSVEMLSSILHIGADLERKVPKNSKQHGDISSVSISRIEAAGDVTHIFSHIKKTYRTQWVVLVGETNPPQLAEDYPAVVPVKKKVRHGASDGKNPTTEASNTKGNQVMAMWVPLNEVMETNAVLNLNKGASLAEVNERYRALSLIFHPDKQHDDPLKKEVATKEFLEIQKAYQVLSDPFTRQVYDELGPEAVNWAWSPDLRFKTKEEISEALQNGFIEYNKQKSRSNPNKTKAAASVTVNAAPLLSNHGNIRQRLQHVHVASRNIQLETSQIAIGKQTTLSFEGHSGLASGRSPTGRTGEGSFALNGTVRHQFSPRLTSQFSAGLLFPHLLKGNLNYEDPDNSIQTSMLWIPFSNLWLPPTTVSWTRKLFKKKHYRGRLDIHAGPQPSMAFHFIKPTVSKMLFEEGSSQNNGPRLRSESGLKMFAVAHSVGIAFDAFLPKLVAESSITFFELSARLKANIQWGLTGLVANAGVEWFNETMEVASNLVLSATAVVLEFNLTYADQRFSLPIMLSPNCSTRLALGAIVIPSTLIVIGYRFVLLPRQRSRRAEYLRRSRRMLEEDSDLRKERNAVEALLKERIKRIVKTESEKQGLIIQEATYGVEGTDEATLKLAIDVQGPLQALVRNSQLHIAGGTSKTAIQGFFDPAPYAAKILRVRYTFSGTPHYAEIPDYHPVVLPLAEHRLDD</sequence>
<dbReference type="AlphaFoldDB" id="A0A409VRN4"/>
<dbReference type="PROSITE" id="PS50076">
    <property type="entry name" value="DNAJ_2"/>
    <property type="match status" value="1"/>
</dbReference>
<dbReference type="InterPro" id="IPR044298">
    <property type="entry name" value="MIG/MutY"/>
</dbReference>
<dbReference type="InterPro" id="IPR003265">
    <property type="entry name" value="HhH-GPD_domain"/>
</dbReference>
<keyword evidence="16" id="KW-1133">Transmembrane helix</keyword>
<dbReference type="InterPro" id="IPR003651">
    <property type="entry name" value="Endonuclease3_FeS-loop_motif"/>
</dbReference>
<keyword evidence="6" id="KW-0004">4Fe-4S</keyword>
<evidence type="ECO:0000256" key="12">
    <source>
        <dbReference type="ARBA" id="ARBA00023186"/>
    </source>
</evidence>
<evidence type="ECO:0000256" key="10">
    <source>
        <dbReference type="ARBA" id="ARBA00023004"/>
    </source>
</evidence>
<dbReference type="PROSITE" id="PS01155">
    <property type="entry name" value="ENDONUCLEASE_III_2"/>
    <property type="match status" value="1"/>
</dbReference>
<evidence type="ECO:0000256" key="9">
    <source>
        <dbReference type="ARBA" id="ARBA00022801"/>
    </source>
</evidence>
<dbReference type="SUPFAM" id="SSF55811">
    <property type="entry name" value="Nudix"/>
    <property type="match status" value="1"/>
</dbReference>
<keyword evidence="12" id="KW-0143">Chaperone</keyword>
<dbReference type="CDD" id="cd06257">
    <property type="entry name" value="DnaJ"/>
    <property type="match status" value="1"/>
</dbReference>
<dbReference type="STRING" id="181874.A0A409VRN4"/>
<dbReference type="Gene3D" id="3.90.79.10">
    <property type="entry name" value="Nucleoside Triphosphate Pyrophosphohydrolase"/>
    <property type="match status" value="1"/>
</dbReference>
<dbReference type="InterPro" id="IPR024586">
    <property type="entry name" value="DnaJ-like_C11_C"/>
</dbReference>
<protein>
    <recommendedName>
        <fullName evidence="5">Adenine DNA glycosylase</fullName>
        <ecNumber evidence="4">3.2.2.31</ecNumber>
    </recommendedName>
</protein>
<evidence type="ECO:0000256" key="3">
    <source>
        <dbReference type="ARBA" id="ARBA00008343"/>
    </source>
</evidence>
<dbReference type="OrthoDB" id="10248838at2759"/>
<dbReference type="InterPro" id="IPR004036">
    <property type="entry name" value="Endonuclease-III-like_CS2"/>
</dbReference>
<name>A0A409VRN4_9AGAR</name>
<dbReference type="InterPro" id="IPR001623">
    <property type="entry name" value="DnaJ_domain"/>
</dbReference>
<evidence type="ECO:0000256" key="5">
    <source>
        <dbReference type="ARBA" id="ARBA00022023"/>
    </source>
</evidence>
<dbReference type="Pfam" id="PF22774">
    <property type="entry name" value="DNAJC11_beta-barrel"/>
    <property type="match status" value="1"/>
</dbReference>
<evidence type="ECO:0000256" key="15">
    <source>
        <dbReference type="SAM" id="MobiDB-lite"/>
    </source>
</evidence>
<evidence type="ECO:0000256" key="2">
    <source>
        <dbReference type="ARBA" id="ARBA00001966"/>
    </source>
</evidence>
<gene>
    <name evidence="18" type="ORF">CVT24_007662</name>
</gene>
<evidence type="ECO:0000256" key="11">
    <source>
        <dbReference type="ARBA" id="ARBA00023014"/>
    </source>
</evidence>
<evidence type="ECO:0000313" key="18">
    <source>
        <dbReference type="EMBL" id="PPQ68918.1"/>
    </source>
</evidence>
<dbReference type="SUPFAM" id="SSF46565">
    <property type="entry name" value="Chaperone J-domain"/>
    <property type="match status" value="1"/>
</dbReference>
<evidence type="ECO:0000256" key="4">
    <source>
        <dbReference type="ARBA" id="ARBA00012045"/>
    </source>
</evidence>
<dbReference type="FunFam" id="1.10.340.30:FF:000002">
    <property type="entry name" value="Adenine DNA glycosylase"/>
    <property type="match status" value="1"/>
</dbReference>
<evidence type="ECO:0000256" key="13">
    <source>
        <dbReference type="ARBA" id="ARBA00023204"/>
    </source>
</evidence>
<comment type="cofactor">
    <cofactor evidence="2">
        <name>[4Fe-4S] cluster</name>
        <dbReference type="ChEBI" id="CHEBI:49883"/>
    </cofactor>
</comment>
<dbReference type="InterPro" id="IPR023170">
    <property type="entry name" value="HhH_base_excis_C"/>
</dbReference>
<evidence type="ECO:0000256" key="16">
    <source>
        <dbReference type="SAM" id="Phobius"/>
    </source>
</evidence>
<keyword evidence="16" id="KW-0812">Transmembrane</keyword>
<keyword evidence="16" id="KW-0472">Membrane</keyword>
<dbReference type="SUPFAM" id="SSF48150">
    <property type="entry name" value="DNA-glycosylase"/>
    <property type="match status" value="1"/>
</dbReference>